<dbReference type="PANTHER" id="PTHR10728">
    <property type="entry name" value="CYTOSOLIC PHOSPHOLIPASE A2"/>
    <property type="match status" value="1"/>
</dbReference>
<dbReference type="PROSITE" id="PS51210">
    <property type="entry name" value="PLA2C"/>
    <property type="match status" value="1"/>
</dbReference>
<keyword evidence="7" id="KW-0325">Glycoprotein</keyword>
<dbReference type="InterPro" id="IPR016035">
    <property type="entry name" value="Acyl_Trfase/lysoPLipase"/>
</dbReference>
<evidence type="ECO:0000259" key="11">
    <source>
        <dbReference type="PROSITE" id="PS51210"/>
    </source>
</evidence>
<dbReference type="Proteomes" id="UP000298493">
    <property type="component" value="Unassembled WGS sequence"/>
</dbReference>
<dbReference type="PANTHER" id="PTHR10728:SF33">
    <property type="entry name" value="LYSOPHOSPHOLIPASE 1-RELATED"/>
    <property type="match status" value="1"/>
</dbReference>
<keyword evidence="3 10" id="KW-0732">Signal</keyword>
<dbReference type="AlphaFoldDB" id="A0A4Z1PG53"/>
<evidence type="ECO:0000313" key="12">
    <source>
        <dbReference type="EMBL" id="TID20584.1"/>
    </source>
</evidence>
<evidence type="ECO:0000256" key="5">
    <source>
        <dbReference type="ARBA" id="ARBA00022963"/>
    </source>
</evidence>
<evidence type="ECO:0000256" key="6">
    <source>
        <dbReference type="ARBA" id="ARBA00023098"/>
    </source>
</evidence>
<evidence type="ECO:0000256" key="2">
    <source>
        <dbReference type="ARBA" id="ARBA00013274"/>
    </source>
</evidence>
<dbReference type="GO" id="GO:0046475">
    <property type="term" value="P:glycerophospholipid catabolic process"/>
    <property type="evidence" value="ECO:0007669"/>
    <property type="project" value="TreeGrafter"/>
</dbReference>
<dbReference type="GO" id="GO:0005783">
    <property type="term" value="C:endoplasmic reticulum"/>
    <property type="evidence" value="ECO:0007669"/>
    <property type="project" value="TreeGrafter"/>
</dbReference>
<evidence type="ECO:0000256" key="3">
    <source>
        <dbReference type="ARBA" id="ARBA00022729"/>
    </source>
</evidence>
<dbReference type="Pfam" id="PF01735">
    <property type="entry name" value="PLA2_B"/>
    <property type="match status" value="1"/>
</dbReference>
<dbReference type="InterPro" id="IPR002642">
    <property type="entry name" value="LysoPLipase_cat_dom"/>
</dbReference>
<dbReference type="STRING" id="86259.A0A4Z1PG53"/>
<dbReference type="SUPFAM" id="SSF52151">
    <property type="entry name" value="FabD/lysophospholipase-like"/>
    <property type="match status" value="1"/>
</dbReference>
<dbReference type="GO" id="GO:0005829">
    <property type="term" value="C:cytosol"/>
    <property type="evidence" value="ECO:0007669"/>
    <property type="project" value="TreeGrafter"/>
</dbReference>
<dbReference type="GO" id="GO:0004622">
    <property type="term" value="F:phosphatidylcholine lysophospholipase activity"/>
    <property type="evidence" value="ECO:0007669"/>
    <property type="project" value="UniProtKB-EC"/>
</dbReference>
<feature type="domain" description="PLA2c" evidence="11">
    <location>
        <begin position="57"/>
        <end position="609"/>
    </location>
</feature>
<organism evidence="12 13">
    <name type="scientific">Venturia nashicola</name>
    <dbReference type="NCBI Taxonomy" id="86259"/>
    <lineage>
        <taxon>Eukaryota</taxon>
        <taxon>Fungi</taxon>
        <taxon>Dikarya</taxon>
        <taxon>Ascomycota</taxon>
        <taxon>Pezizomycotina</taxon>
        <taxon>Dothideomycetes</taxon>
        <taxon>Pleosporomycetidae</taxon>
        <taxon>Venturiales</taxon>
        <taxon>Venturiaceae</taxon>
        <taxon>Venturia</taxon>
    </lineage>
</organism>
<protein>
    <recommendedName>
        <fullName evidence="2 10">Lysophospholipase</fullName>
        <ecNumber evidence="2 10">3.1.1.5</ecNumber>
    </recommendedName>
</protein>
<evidence type="ECO:0000256" key="4">
    <source>
        <dbReference type="ARBA" id="ARBA00022801"/>
    </source>
</evidence>
<keyword evidence="4 9" id="KW-0378">Hydrolase</keyword>
<keyword evidence="13" id="KW-1185">Reference proteome</keyword>
<evidence type="ECO:0000256" key="8">
    <source>
        <dbReference type="ARBA" id="ARBA00049531"/>
    </source>
</evidence>
<sequence length="656" mass="69940">MLIHILLTASALLAVTHGNPLEASARNQIELDAGFEAALVKRALANAPNGYTPSDVNCPSVQPAIRIAGALSKQETLWLQKRRTNTVAPMRDFLARLGIAGLDTNAYIDRHKSNVSNIPNIGVAMSGGGYRALLNGAGALAAFDSRTANSTSQGHIGGLLQSTTYLAGLSGGSWLVGSIYVNNFTSVQDLLSTPADKSATGGLWQFSRNLLQGPQNGILDTVRYFTDLWSGVQSKENRGFNTTITDYWGRALSYQLINAPAGGPAYTWSSISQTPAFTDGNVPMPIIVADGRAPGEILISLNATVFEFNPWEMGSHDPMLYGFAPLAYVGSNFSGGVLGNNEKCIAGFDNAGYIMGTSSSLFNQFLINIGSVSGIPTLVKTALAGILKRLGQDQEDIADWSPNPFLGWNTQKNLGARSRSLTLVDGGSDLQNIPLHPLIQPERNVDVIFAVDSSADTLGVGANWPNGTAIVATYARSMNPTIQNGTAFPAIPDQNTMVNLGLNKRPTFFGCDSKNMTGPSPILVYLPNAPYIFNSNISTFEAEYNTSTRNAMVRNGYLVATMGNATLDANWPACVGCAVLSRSLERTKTKVPSICTKCFKDYCWNGTVKSETPAVPYAPELIMPNFKAKHSAAPDAKMVSAALVVLVGLVTVFGFL</sequence>
<proteinExistence type="inferred from homology"/>
<dbReference type="GO" id="GO:0004623">
    <property type="term" value="F:phospholipase A2 activity"/>
    <property type="evidence" value="ECO:0007669"/>
    <property type="project" value="TreeGrafter"/>
</dbReference>
<keyword evidence="6 9" id="KW-0443">Lipid metabolism</keyword>
<dbReference type="Gene3D" id="3.40.1090.10">
    <property type="entry name" value="Cytosolic phospholipase A2 catalytic domain"/>
    <property type="match status" value="1"/>
</dbReference>
<gene>
    <name evidence="12" type="ORF">E6O75_ATG05348</name>
</gene>
<feature type="signal peptide" evidence="10">
    <location>
        <begin position="1"/>
        <end position="18"/>
    </location>
</feature>
<evidence type="ECO:0000313" key="13">
    <source>
        <dbReference type="Proteomes" id="UP000298493"/>
    </source>
</evidence>
<name>A0A4Z1PG53_9PEZI</name>
<evidence type="ECO:0000256" key="9">
    <source>
        <dbReference type="PROSITE-ProRule" id="PRU00555"/>
    </source>
</evidence>
<evidence type="ECO:0000256" key="1">
    <source>
        <dbReference type="ARBA" id="ARBA00008780"/>
    </source>
</evidence>
<reference evidence="12 13" key="1">
    <citation type="submission" date="2019-04" db="EMBL/GenBank/DDBJ databases">
        <title>High contiguity whole genome sequence and gene annotation resource for two Venturia nashicola isolates.</title>
        <authorList>
            <person name="Prokchorchik M."/>
            <person name="Won K."/>
            <person name="Lee Y."/>
            <person name="Choi E.D."/>
            <person name="Segonzac C."/>
            <person name="Sohn K.H."/>
        </authorList>
    </citation>
    <scope>NUCLEOTIDE SEQUENCE [LARGE SCALE GENOMIC DNA]</scope>
    <source>
        <strain evidence="12 13">PRI2</strain>
    </source>
</reference>
<keyword evidence="5 9" id="KW-0442">Lipid degradation</keyword>
<comment type="caution">
    <text evidence="12">The sequence shown here is derived from an EMBL/GenBank/DDBJ whole genome shotgun (WGS) entry which is preliminary data.</text>
</comment>
<comment type="similarity">
    <text evidence="1 10">Belongs to the lysophospholipase family.</text>
</comment>
<comment type="catalytic activity">
    <reaction evidence="8 10">
        <text>a 1-acyl-sn-glycero-3-phosphocholine + H2O = sn-glycerol 3-phosphocholine + a fatty acid + H(+)</text>
        <dbReference type="Rhea" id="RHEA:15177"/>
        <dbReference type="ChEBI" id="CHEBI:15377"/>
        <dbReference type="ChEBI" id="CHEBI:15378"/>
        <dbReference type="ChEBI" id="CHEBI:16870"/>
        <dbReference type="ChEBI" id="CHEBI:28868"/>
        <dbReference type="ChEBI" id="CHEBI:58168"/>
        <dbReference type="EC" id="3.1.1.5"/>
    </reaction>
</comment>
<dbReference type="SMART" id="SM00022">
    <property type="entry name" value="PLAc"/>
    <property type="match status" value="1"/>
</dbReference>
<feature type="chain" id="PRO_5021510651" description="Lysophospholipase" evidence="10">
    <location>
        <begin position="19"/>
        <end position="656"/>
    </location>
</feature>
<dbReference type="EC" id="3.1.1.5" evidence="2 10"/>
<dbReference type="FunFam" id="3.40.1090.10:FF:000010">
    <property type="entry name" value="Lysophospholipase"/>
    <property type="match status" value="1"/>
</dbReference>
<accession>A0A4Z1PG53</accession>
<dbReference type="EMBL" id="SNSC02000010">
    <property type="protein sequence ID" value="TID20584.1"/>
    <property type="molecule type" value="Genomic_DNA"/>
</dbReference>
<evidence type="ECO:0000256" key="10">
    <source>
        <dbReference type="RuleBase" id="RU362103"/>
    </source>
</evidence>
<evidence type="ECO:0000256" key="7">
    <source>
        <dbReference type="ARBA" id="ARBA00023180"/>
    </source>
</evidence>